<evidence type="ECO:0000256" key="5">
    <source>
        <dbReference type="ARBA" id="ARBA00023004"/>
    </source>
</evidence>
<dbReference type="Proteomes" id="UP000466517">
    <property type="component" value="Chromosome"/>
</dbReference>
<keyword evidence="4" id="KW-0249">Electron transport</keyword>
<dbReference type="Gene3D" id="3.30.70.20">
    <property type="match status" value="1"/>
</dbReference>
<keyword evidence="9" id="KW-1185">Reference proteome</keyword>
<keyword evidence="3" id="KW-0479">Metal-binding</keyword>
<evidence type="ECO:0000256" key="3">
    <source>
        <dbReference type="ARBA" id="ARBA00022723"/>
    </source>
</evidence>
<keyword evidence="2" id="KW-0813">Transport</keyword>
<dbReference type="EMBL" id="AP022610">
    <property type="protein sequence ID" value="BBZ29623.1"/>
    <property type="molecule type" value="Genomic_DNA"/>
</dbReference>
<dbReference type="GO" id="GO:0046872">
    <property type="term" value="F:metal ion binding"/>
    <property type="evidence" value="ECO:0007669"/>
    <property type="project" value="UniProtKB-KW"/>
</dbReference>
<dbReference type="Pfam" id="PF13459">
    <property type="entry name" value="Fer4_15"/>
    <property type="match status" value="1"/>
</dbReference>
<dbReference type="PANTHER" id="PTHR36923">
    <property type="entry name" value="FERREDOXIN"/>
    <property type="match status" value="1"/>
</dbReference>
<sequence>MKIRLDRTLCDGFGICARHAPGYFSLDDWGYATLVGNGDVPQEDRAAVTRALLDCPVHAIIEMCVPASDVTAAGG</sequence>
<proteinExistence type="predicted"/>
<dbReference type="GO" id="GO:0051538">
    <property type="term" value="F:3 iron, 4 sulfur cluster binding"/>
    <property type="evidence" value="ECO:0007669"/>
    <property type="project" value="UniProtKB-KW"/>
</dbReference>
<reference evidence="8 9" key="1">
    <citation type="journal article" date="2019" name="Emerg. Microbes Infect.">
        <title>Comprehensive subspecies identification of 175 nontuberculous mycobacteria species based on 7547 genomic profiles.</title>
        <authorList>
            <person name="Matsumoto Y."/>
            <person name="Kinjo T."/>
            <person name="Motooka D."/>
            <person name="Nabeya D."/>
            <person name="Jung N."/>
            <person name="Uechi K."/>
            <person name="Horii T."/>
            <person name="Iida T."/>
            <person name="Fujita J."/>
            <person name="Nakamura S."/>
        </authorList>
    </citation>
    <scope>NUCLEOTIDE SEQUENCE [LARGE SCALE GENOMIC DNA]</scope>
    <source>
        <strain evidence="8 9">JCM 13574</strain>
    </source>
</reference>
<evidence type="ECO:0000313" key="9">
    <source>
        <dbReference type="Proteomes" id="UP000466517"/>
    </source>
</evidence>
<evidence type="ECO:0000256" key="4">
    <source>
        <dbReference type="ARBA" id="ARBA00022982"/>
    </source>
</evidence>
<evidence type="ECO:0000256" key="6">
    <source>
        <dbReference type="ARBA" id="ARBA00023014"/>
    </source>
</evidence>
<evidence type="ECO:0000256" key="2">
    <source>
        <dbReference type="ARBA" id="ARBA00022448"/>
    </source>
</evidence>
<dbReference type="KEGG" id="mmag:MMAD_39180"/>
<gene>
    <name evidence="8" type="ORF">MMAD_39180</name>
</gene>
<accession>A0A7I7XKJ4</accession>
<keyword evidence="5" id="KW-0408">Iron</keyword>
<keyword evidence="7" id="KW-0003">3Fe-4S</keyword>
<comment type="cofactor">
    <cofactor evidence="1">
        <name>[3Fe-4S] cluster</name>
        <dbReference type="ChEBI" id="CHEBI:21137"/>
    </cofactor>
</comment>
<organism evidence="8 9">
    <name type="scientific">Mycolicibacterium madagascariense</name>
    <dbReference type="NCBI Taxonomy" id="212765"/>
    <lineage>
        <taxon>Bacteria</taxon>
        <taxon>Bacillati</taxon>
        <taxon>Actinomycetota</taxon>
        <taxon>Actinomycetes</taxon>
        <taxon>Mycobacteriales</taxon>
        <taxon>Mycobacteriaceae</taxon>
        <taxon>Mycolicibacterium</taxon>
    </lineage>
</organism>
<evidence type="ECO:0000313" key="8">
    <source>
        <dbReference type="EMBL" id="BBZ29623.1"/>
    </source>
</evidence>
<dbReference type="AlphaFoldDB" id="A0A7I7XKJ4"/>
<dbReference type="PANTHER" id="PTHR36923:SF3">
    <property type="entry name" value="FERREDOXIN"/>
    <property type="match status" value="1"/>
</dbReference>
<protein>
    <submittedName>
        <fullName evidence="8">Ferredoxin</fullName>
    </submittedName>
</protein>
<dbReference type="RefSeq" id="WP_163740329.1">
    <property type="nucleotide sequence ID" value="NZ_AP022610.1"/>
</dbReference>
<evidence type="ECO:0000256" key="7">
    <source>
        <dbReference type="ARBA" id="ARBA00023291"/>
    </source>
</evidence>
<name>A0A7I7XKJ4_9MYCO</name>
<evidence type="ECO:0000256" key="1">
    <source>
        <dbReference type="ARBA" id="ARBA00001927"/>
    </source>
</evidence>
<keyword evidence="6" id="KW-0411">Iron-sulfur</keyword>
<dbReference type="InterPro" id="IPR051269">
    <property type="entry name" value="Fe-S_cluster_ET"/>
</dbReference>
<dbReference type="SUPFAM" id="SSF54862">
    <property type="entry name" value="4Fe-4S ferredoxins"/>
    <property type="match status" value="1"/>
</dbReference>